<dbReference type="Proteomes" id="UP001366166">
    <property type="component" value="Chromosome"/>
</dbReference>
<proteinExistence type="predicted"/>
<organism evidence="5 6">
    <name type="scientific">Desulfoferula mesophila</name>
    <dbReference type="NCBI Taxonomy" id="3058419"/>
    <lineage>
        <taxon>Bacteria</taxon>
        <taxon>Pseudomonadati</taxon>
        <taxon>Thermodesulfobacteriota</taxon>
        <taxon>Desulfarculia</taxon>
        <taxon>Desulfarculales</taxon>
        <taxon>Desulfarculaceae</taxon>
        <taxon>Desulfoferula</taxon>
    </lineage>
</organism>
<keyword evidence="3" id="KW-0804">Transcription</keyword>
<dbReference type="GO" id="GO:0045892">
    <property type="term" value="P:negative regulation of DNA-templated transcription"/>
    <property type="evidence" value="ECO:0007669"/>
    <property type="project" value="TreeGrafter"/>
</dbReference>
<dbReference type="GO" id="GO:0003700">
    <property type="term" value="F:DNA-binding transcription factor activity"/>
    <property type="evidence" value="ECO:0007669"/>
    <property type="project" value="InterPro"/>
</dbReference>
<dbReference type="AlphaFoldDB" id="A0AAU9F483"/>
<dbReference type="InterPro" id="IPR036388">
    <property type="entry name" value="WH-like_DNA-bd_sf"/>
</dbReference>
<dbReference type="Pfam" id="PF00392">
    <property type="entry name" value="GntR"/>
    <property type="match status" value="1"/>
</dbReference>
<sequence length="249" mass="28020">MYHSGKHKIADLYSRSPIPLYLQVANILRRRIFSGRWAPEAQLPSIETLAKEFNVARLTMRQAIEHLESEGLLWKKQGKGTFVSAIDTSHRWLNLQTRWSELVKMVKGTSLKILHEKEDVPLPDLGPLEGVPAGSYHFMQRLHLKDGKPYCLLEIYISKEIFDKAPDEFRSKNIVTVLDSMPRSIIASGRQVLTIGTADPYAASCLDIAVDSPVASLRRVVLDSKGSVVYLGDILYSGSHVRLDINLQI</sequence>
<keyword evidence="6" id="KW-1185">Reference proteome</keyword>
<dbReference type="Gene3D" id="1.10.10.10">
    <property type="entry name" value="Winged helix-like DNA-binding domain superfamily/Winged helix DNA-binding domain"/>
    <property type="match status" value="1"/>
</dbReference>
<keyword evidence="2" id="KW-0238">DNA-binding</keyword>
<dbReference type="SMART" id="SM00345">
    <property type="entry name" value="HTH_GNTR"/>
    <property type="match status" value="1"/>
</dbReference>
<dbReference type="PROSITE" id="PS50949">
    <property type="entry name" value="HTH_GNTR"/>
    <property type="match status" value="1"/>
</dbReference>
<dbReference type="InterPro" id="IPR050679">
    <property type="entry name" value="Bact_HTH_transcr_reg"/>
</dbReference>
<dbReference type="FunFam" id="1.10.10.10:FF:000079">
    <property type="entry name" value="GntR family transcriptional regulator"/>
    <property type="match status" value="1"/>
</dbReference>
<evidence type="ECO:0000313" key="6">
    <source>
        <dbReference type="Proteomes" id="UP001366166"/>
    </source>
</evidence>
<dbReference type="CDD" id="cd07377">
    <property type="entry name" value="WHTH_GntR"/>
    <property type="match status" value="1"/>
</dbReference>
<dbReference type="InterPro" id="IPR028978">
    <property type="entry name" value="Chorismate_lyase_/UTRA_dom_sf"/>
</dbReference>
<dbReference type="SUPFAM" id="SSF64288">
    <property type="entry name" value="Chorismate lyase-like"/>
    <property type="match status" value="1"/>
</dbReference>
<dbReference type="Pfam" id="PF07702">
    <property type="entry name" value="UTRA"/>
    <property type="match status" value="1"/>
</dbReference>
<dbReference type="PANTHER" id="PTHR44846">
    <property type="entry name" value="MANNOSYL-D-GLYCERATE TRANSPORT/METABOLISM SYSTEM REPRESSOR MNGR-RELATED"/>
    <property type="match status" value="1"/>
</dbReference>
<accession>A0AAU9F483</accession>
<evidence type="ECO:0000256" key="1">
    <source>
        <dbReference type="ARBA" id="ARBA00023015"/>
    </source>
</evidence>
<keyword evidence="1" id="KW-0805">Transcription regulation</keyword>
<dbReference type="GO" id="GO:0003677">
    <property type="term" value="F:DNA binding"/>
    <property type="evidence" value="ECO:0007669"/>
    <property type="project" value="UniProtKB-KW"/>
</dbReference>
<dbReference type="SMART" id="SM00866">
    <property type="entry name" value="UTRA"/>
    <property type="match status" value="1"/>
</dbReference>
<evidence type="ECO:0000256" key="3">
    <source>
        <dbReference type="ARBA" id="ARBA00023163"/>
    </source>
</evidence>
<feature type="domain" description="HTH gntR-type" evidence="4">
    <location>
        <begin position="18"/>
        <end position="86"/>
    </location>
</feature>
<dbReference type="InterPro" id="IPR036390">
    <property type="entry name" value="WH_DNA-bd_sf"/>
</dbReference>
<dbReference type="RefSeq" id="WP_338603388.1">
    <property type="nucleotide sequence ID" value="NZ_AP028679.1"/>
</dbReference>
<name>A0AAU9F483_9BACT</name>
<dbReference type="InterPro" id="IPR011663">
    <property type="entry name" value="UTRA"/>
</dbReference>
<dbReference type="KEGG" id="dmp:FAK_39580"/>
<dbReference type="SUPFAM" id="SSF46785">
    <property type="entry name" value="Winged helix' DNA-binding domain"/>
    <property type="match status" value="1"/>
</dbReference>
<dbReference type="Gene3D" id="3.40.1410.10">
    <property type="entry name" value="Chorismate lyase-like"/>
    <property type="match status" value="1"/>
</dbReference>
<dbReference type="InterPro" id="IPR000524">
    <property type="entry name" value="Tscrpt_reg_HTH_GntR"/>
</dbReference>
<protein>
    <submittedName>
        <fullName evidence="5">GntR family transcriptional regulator</fullName>
    </submittedName>
</protein>
<dbReference type="EMBL" id="AP028679">
    <property type="protein sequence ID" value="BEQ16892.1"/>
    <property type="molecule type" value="Genomic_DNA"/>
</dbReference>
<reference evidence="6" key="1">
    <citation type="journal article" date="2023" name="Arch. Microbiol.">
        <title>Desulfoferula mesophilus gen. nov. sp. nov., a mesophilic sulfate-reducing bacterium isolated from a brackish lake sediment.</title>
        <authorList>
            <person name="Watanabe T."/>
            <person name="Yabe T."/>
            <person name="Tsuji J.M."/>
            <person name="Fukui M."/>
        </authorList>
    </citation>
    <scope>NUCLEOTIDE SEQUENCE [LARGE SCALE GENOMIC DNA]</scope>
    <source>
        <strain evidence="6">12FAK</strain>
    </source>
</reference>
<dbReference type="PANTHER" id="PTHR44846:SF1">
    <property type="entry name" value="MANNOSYL-D-GLYCERATE TRANSPORT_METABOLISM SYSTEM REPRESSOR MNGR-RELATED"/>
    <property type="match status" value="1"/>
</dbReference>
<evidence type="ECO:0000313" key="5">
    <source>
        <dbReference type="EMBL" id="BEQ16892.1"/>
    </source>
</evidence>
<dbReference type="PRINTS" id="PR00035">
    <property type="entry name" value="HTHGNTR"/>
</dbReference>
<evidence type="ECO:0000256" key="2">
    <source>
        <dbReference type="ARBA" id="ARBA00023125"/>
    </source>
</evidence>
<evidence type="ECO:0000259" key="4">
    <source>
        <dbReference type="PROSITE" id="PS50949"/>
    </source>
</evidence>
<gene>
    <name evidence="5" type="ORF">FAK_39580</name>
</gene>